<evidence type="ECO:0000313" key="1">
    <source>
        <dbReference type="EMBL" id="CAD7201831.1"/>
    </source>
</evidence>
<reference evidence="1" key="1">
    <citation type="submission" date="2020-11" db="EMBL/GenBank/DDBJ databases">
        <authorList>
            <person name="Tran Van P."/>
        </authorList>
    </citation>
    <scope>NUCLEOTIDE SEQUENCE</scope>
</reference>
<dbReference type="AlphaFoldDB" id="A0A7R8VSG6"/>
<gene>
    <name evidence="1" type="ORF">TDIB3V08_LOCUS8023</name>
</gene>
<protein>
    <submittedName>
        <fullName evidence="1">Uncharacterized protein</fullName>
    </submittedName>
</protein>
<organism evidence="1">
    <name type="scientific">Timema douglasi</name>
    <name type="common">Walking stick</name>
    <dbReference type="NCBI Taxonomy" id="61478"/>
    <lineage>
        <taxon>Eukaryota</taxon>
        <taxon>Metazoa</taxon>
        <taxon>Ecdysozoa</taxon>
        <taxon>Arthropoda</taxon>
        <taxon>Hexapoda</taxon>
        <taxon>Insecta</taxon>
        <taxon>Pterygota</taxon>
        <taxon>Neoptera</taxon>
        <taxon>Polyneoptera</taxon>
        <taxon>Phasmatodea</taxon>
        <taxon>Timematodea</taxon>
        <taxon>Timematoidea</taxon>
        <taxon>Timematidae</taxon>
        <taxon>Timema</taxon>
    </lineage>
</organism>
<proteinExistence type="predicted"/>
<dbReference type="EMBL" id="OA568729">
    <property type="protein sequence ID" value="CAD7201831.1"/>
    <property type="molecule type" value="Genomic_DNA"/>
</dbReference>
<name>A0A7R8VSG6_TIMDO</name>
<accession>A0A7R8VSG6</accession>
<sequence length="129" mass="14590">MDIFEIFLLQTPEYFFCFSNRVKSLLRGKKKLSSAQKFAEHSKNTLISQNMGILLFCYRNGYSAAGNFLCVLGLNLFGFSGVVTIEDAKENVGNEVCIKKTAREVEKEMGGADIRKCSSERRKMEAINR</sequence>